<dbReference type="InterPro" id="IPR036554">
    <property type="entry name" value="GHMP_kinase_C_sf"/>
</dbReference>
<dbReference type="InterPro" id="IPR014721">
    <property type="entry name" value="Ribsml_uS5_D2-typ_fold_subgr"/>
</dbReference>
<comment type="caution">
    <text evidence="8">The sequence shown here is derived from an EMBL/GenBank/DDBJ whole genome shotgun (WGS) entry which is preliminary data.</text>
</comment>
<keyword evidence="3 8" id="KW-0808">Transferase</keyword>
<name>A0ABS2PSW8_9STRE</name>
<dbReference type="InterPro" id="IPR020568">
    <property type="entry name" value="Ribosomal_Su5_D2-typ_SF"/>
</dbReference>
<dbReference type="Gene3D" id="3.30.70.890">
    <property type="entry name" value="GHMP kinase, C-terminal domain"/>
    <property type="match status" value="1"/>
</dbReference>
<dbReference type="SUPFAM" id="SSF54211">
    <property type="entry name" value="Ribosomal protein S5 domain 2-like"/>
    <property type="match status" value="1"/>
</dbReference>
<feature type="domain" description="GHMP kinase N-terminal" evidence="7">
    <location>
        <begin position="67"/>
        <end position="155"/>
    </location>
</feature>
<dbReference type="GO" id="GO:0004631">
    <property type="term" value="F:phosphomevalonate kinase activity"/>
    <property type="evidence" value="ECO:0007669"/>
    <property type="project" value="UniProtKB-EC"/>
</dbReference>
<accession>A0ABS2PSW8</accession>
<dbReference type="SUPFAM" id="SSF55060">
    <property type="entry name" value="GHMP Kinase, C-terminal domain"/>
    <property type="match status" value="1"/>
</dbReference>
<proteinExistence type="predicted"/>
<evidence type="ECO:0000256" key="2">
    <source>
        <dbReference type="ARBA" id="ARBA00012958"/>
    </source>
</evidence>
<keyword evidence="5 8" id="KW-0418">Kinase</keyword>
<evidence type="ECO:0000313" key="8">
    <source>
        <dbReference type="EMBL" id="MBM7643137.1"/>
    </source>
</evidence>
<keyword evidence="9" id="KW-1185">Reference proteome</keyword>
<comment type="pathway">
    <text evidence="1">Isoprenoid biosynthesis; isopentenyl diphosphate biosynthesis via mevalonate pathway; isopentenyl diphosphate from (R)-mevalonate: step 2/3.</text>
</comment>
<dbReference type="RefSeq" id="WP_205010006.1">
    <property type="nucleotide sequence ID" value="NZ_JAFBEH010000029.1"/>
</dbReference>
<sequence length="331" mass="36548">MKQVQVQTGGKLYLAGEYAVLTAGQTALINYIPICMTATAKLAQTTKLQSDMFTYSASRKPDPNYQLIQASIDTFETYYGQSLPKFELDISGKLEKDGLKFGIGSSGSVTVLTIKALSVLFNQDLTADRLFKLAAYTLLKSGDNGSMGDIACIAYQALIAYKSFDRKLIAEQIRKHDLKTVLDMDWGYEIELVQAKLSADFLVGWTRQPAISKDMITAAKSLIDQTFLQETEKEVQICKEALLSADKNRLKDSLQKVSDLLEGLSSAIYVDKLKSLKEAEKGLDIIAKSSGSGGGDCGIAISFSQEDSQILLDRWQDAGIELLYQERWNHD</sequence>
<keyword evidence="6" id="KW-0067">ATP-binding</keyword>
<evidence type="ECO:0000256" key="6">
    <source>
        <dbReference type="ARBA" id="ARBA00022840"/>
    </source>
</evidence>
<reference evidence="8 9" key="1">
    <citation type="submission" date="2021-01" db="EMBL/GenBank/DDBJ databases">
        <title>Genomic Encyclopedia of Type Strains, Phase IV (KMG-IV): sequencing the most valuable type-strain genomes for metagenomic binning, comparative biology and taxonomic classification.</title>
        <authorList>
            <person name="Goeker M."/>
        </authorList>
    </citation>
    <scope>NUCLEOTIDE SEQUENCE [LARGE SCALE GENOMIC DNA]</scope>
    <source>
        <strain evidence="8 9">DSM 27382</strain>
    </source>
</reference>
<keyword evidence="4" id="KW-0547">Nucleotide-binding</keyword>
<dbReference type="EC" id="2.7.4.2" evidence="2"/>
<evidence type="ECO:0000256" key="5">
    <source>
        <dbReference type="ARBA" id="ARBA00022777"/>
    </source>
</evidence>
<organism evidence="8 9">
    <name type="scientific">Streptococcus loxodontisalivarius</name>
    <dbReference type="NCBI Taxonomy" id="1349415"/>
    <lineage>
        <taxon>Bacteria</taxon>
        <taxon>Bacillati</taxon>
        <taxon>Bacillota</taxon>
        <taxon>Bacilli</taxon>
        <taxon>Lactobacillales</taxon>
        <taxon>Streptococcaceae</taxon>
        <taxon>Streptococcus</taxon>
    </lineage>
</organism>
<dbReference type="InterPro" id="IPR035102">
    <property type="entry name" value="Phosphomevalonate_kinase"/>
</dbReference>
<dbReference type="PANTHER" id="PTHR31814:SF2">
    <property type="entry name" value="PHOSPHOMEVALONATE KINASE"/>
    <property type="match status" value="1"/>
</dbReference>
<evidence type="ECO:0000256" key="4">
    <source>
        <dbReference type="ARBA" id="ARBA00022741"/>
    </source>
</evidence>
<evidence type="ECO:0000256" key="3">
    <source>
        <dbReference type="ARBA" id="ARBA00022679"/>
    </source>
</evidence>
<evidence type="ECO:0000256" key="1">
    <source>
        <dbReference type="ARBA" id="ARBA00005017"/>
    </source>
</evidence>
<dbReference type="InterPro" id="IPR005917">
    <property type="entry name" value="Pmev_kinase_bact"/>
</dbReference>
<dbReference type="PANTHER" id="PTHR31814">
    <property type="match status" value="1"/>
</dbReference>
<dbReference type="Proteomes" id="UP000697472">
    <property type="component" value="Unassembled WGS sequence"/>
</dbReference>
<evidence type="ECO:0000313" key="9">
    <source>
        <dbReference type="Proteomes" id="UP000697472"/>
    </source>
</evidence>
<dbReference type="InterPro" id="IPR006204">
    <property type="entry name" value="GHMP_kinase_N_dom"/>
</dbReference>
<dbReference type="NCBIfam" id="TIGR01220">
    <property type="entry name" value="Pmev_kin_Gr_pos"/>
    <property type="match status" value="1"/>
</dbReference>
<dbReference type="Pfam" id="PF00288">
    <property type="entry name" value="GHMP_kinases_N"/>
    <property type="match status" value="1"/>
</dbReference>
<gene>
    <name evidence="8" type="ORF">JOC28_001438</name>
</gene>
<dbReference type="EMBL" id="JAFBEH010000029">
    <property type="protein sequence ID" value="MBM7643137.1"/>
    <property type="molecule type" value="Genomic_DNA"/>
</dbReference>
<evidence type="ECO:0000259" key="7">
    <source>
        <dbReference type="Pfam" id="PF00288"/>
    </source>
</evidence>
<dbReference type="Gene3D" id="3.30.230.10">
    <property type="match status" value="1"/>
</dbReference>
<protein>
    <recommendedName>
        <fullName evidence="2">phosphomevalonate kinase</fullName>
        <ecNumber evidence="2">2.7.4.2</ecNumber>
    </recommendedName>
</protein>